<reference evidence="8 9" key="1">
    <citation type="submission" date="2024-04" db="EMBL/GenBank/DDBJ databases">
        <title>Human intestinal bacterial collection.</title>
        <authorList>
            <person name="Pauvert C."/>
            <person name="Hitch T.C.A."/>
            <person name="Clavel T."/>
        </authorList>
    </citation>
    <scope>NUCLEOTIDE SEQUENCE [LARGE SCALE GENOMIC DNA]</scope>
    <source>
        <strain evidence="8 9">CLA-AA-H197</strain>
    </source>
</reference>
<name>A0ABV1IGP2_9ACTN</name>
<dbReference type="PANTHER" id="PTHR45008:SF1">
    <property type="entry name" value="PTS SYSTEM GLUCOSE-SPECIFIC EIIA COMPONENT"/>
    <property type="match status" value="1"/>
</dbReference>
<sequence>MGLFDVFKKRNAPASDSIEVTAPVSGEVVQLCETDEPLFSSEALGKGVAIKPSDNTVYAPVAGTISVLMPHAVGVMTADGVEVLVHIGVETVNMKGEGFTSLVSQGDAVAAGQPLVRFDRQKIADAGYEDTVFVVITNTADLSAVAPVANGPASAGDLAVTVTK</sequence>
<dbReference type="Pfam" id="PF00358">
    <property type="entry name" value="PTS_EIIA_1"/>
    <property type="match status" value="1"/>
</dbReference>
<evidence type="ECO:0000256" key="3">
    <source>
        <dbReference type="ARBA" id="ARBA00022597"/>
    </source>
</evidence>
<evidence type="ECO:0000313" key="9">
    <source>
        <dbReference type="Proteomes" id="UP001478817"/>
    </source>
</evidence>
<dbReference type="Gene3D" id="2.70.70.10">
    <property type="entry name" value="Glucose Permease (Domain IIA)"/>
    <property type="match status" value="1"/>
</dbReference>
<dbReference type="Proteomes" id="UP001478817">
    <property type="component" value="Unassembled WGS sequence"/>
</dbReference>
<evidence type="ECO:0000313" key="8">
    <source>
        <dbReference type="EMBL" id="MEQ2638073.1"/>
    </source>
</evidence>
<dbReference type="PANTHER" id="PTHR45008">
    <property type="entry name" value="PTS SYSTEM GLUCOSE-SPECIFIC EIIA COMPONENT"/>
    <property type="match status" value="1"/>
</dbReference>
<keyword evidence="2" id="KW-0813">Transport</keyword>
<accession>A0ABV1IGP2</accession>
<dbReference type="EMBL" id="JBBNGS010000012">
    <property type="protein sequence ID" value="MEQ2638073.1"/>
    <property type="molecule type" value="Genomic_DNA"/>
</dbReference>
<evidence type="ECO:0000256" key="5">
    <source>
        <dbReference type="ARBA" id="ARBA00022683"/>
    </source>
</evidence>
<feature type="domain" description="PTS EIIA type-1" evidence="7">
    <location>
        <begin position="36"/>
        <end position="138"/>
    </location>
</feature>
<dbReference type="InterPro" id="IPR011055">
    <property type="entry name" value="Dup_hybrid_motif"/>
</dbReference>
<dbReference type="RefSeq" id="WP_349182684.1">
    <property type="nucleotide sequence ID" value="NZ_JBBNGS010000012.1"/>
</dbReference>
<comment type="subcellular location">
    <subcellularLocation>
        <location evidence="1">Cytoplasm</location>
    </subcellularLocation>
</comment>
<dbReference type="InterPro" id="IPR050890">
    <property type="entry name" value="PTS_EIIA_component"/>
</dbReference>
<evidence type="ECO:0000256" key="6">
    <source>
        <dbReference type="ARBA" id="ARBA00022777"/>
    </source>
</evidence>
<dbReference type="NCBIfam" id="TIGR00830">
    <property type="entry name" value="PTBA"/>
    <property type="match status" value="1"/>
</dbReference>
<protein>
    <submittedName>
        <fullName evidence="8">PTS glucose transporter subunit IIA</fullName>
    </submittedName>
</protein>
<keyword evidence="5" id="KW-0598">Phosphotransferase system</keyword>
<evidence type="ECO:0000256" key="2">
    <source>
        <dbReference type="ARBA" id="ARBA00022448"/>
    </source>
</evidence>
<keyword evidence="3 8" id="KW-0762">Sugar transport</keyword>
<keyword evidence="9" id="KW-1185">Reference proteome</keyword>
<gene>
    <name evidence="8" type="ORF">AAAT05_06950</name>
</gene>
<organism evidence="8 9">
    <name type="scientific">Paratractidigestivibacter faecalis</name>
    <dbReference type="NCBI Taxonomy" id="2292441"/>
    <lineage>
        <taxon>Bacteria</taxon>
        <taxon>Bacillati</taxon>
        <taxon>Actinomycetota</taxon>
        <taxon>Coriobacteriia</taxon>
        <taxon>Coriobacteriales</taxon>
        <taxon>Atopobiaceae</taxon>
        <taxon>Paratractidigestivibacter</taxon>
    </lineage>
</organism>
<keyword evidence="4" id="KW-0808">Transferase</keyword>
<comment type="caution">
    <text evidence="8">The sequence shown here is derived from an EMBL/GenBank/DDBJ whole genome shotgun (WGS) entry which is preliminary data.</text>
</comment>
<dbReference type="SUPFAM" id="SSF51261">
    <property type="entry name" value="Duplicated hybrid motif"/>
    <property type="match status" value="1"/>
</dbReference>
<dbReference type="PROSITE" id="PS00371">
    <property type="entry name" value="PTS_EIIA_TYPE_1_HIS"/>
    <property type="match status" value="1"/>
</dbReference>
<evidence type="ECO:0000259" key="7">
    <source>
        <dbReference type="PROSITE" id="PS51093"/>
    </source>
</evidence>
<dbReference type="PROSITE" id="PS51093">
    <property type="entry name" value="PTS_EIIA_TYPE_1"/>
    <property type="match status" value="1"/>
</dbReference>
<keyword evidence="6" id="KW-0418">Kinase</keyword>
<dbReference type="InterPro" id="IPR001127">
    <property type="entry name" value="PTS_EIIA_1_perm"/>
</dbReference>
<evidence type="ECO:0000256" key="4">
    <source>
        <dbReference type="ARBA" id="ARBA00022679"/>
    </source>
</evidence>
<proteinExistence type="predicted"/>
<evidence type="ECO:0000256" key="1">
    <source>
        <dbReference type="ARBA" id="ARBA00004496"/>
    </source>
</evidence>